<dbReference type="RefSeq" id="WP_079603422.1">
    <property type="nucleotide sequence ID" value="NZ_LT670817.1"/>
</dbReference>
<feature type="signal peptide" evidence="1">
    <location>
        <begin position="1"/>
        <end position="23"/>
    </location>
</feature>
<dbReference type="InterPro" id="IPR012533">
    <property type="entry name" value="YcnI-copper_dom"/>
</dbReference>
<dbReference type="OrthoDB" id="9796962at2"/>
<accession>A0A1M5SM55</accession>
<dbReference type="InterPro" id="IPR038507">
    <property type="entry name" value="YcnI-like_sf"/>
</dbReference>
<dbReference type="EMBL" id="LT670817">
    <property type="protein sequence ID" value="SHH39604.1"/>
    <property type="molecule type" value="Genomic_DNA"/>
</dbReference>
<gene>
    <name evidence="3" type="ORF">SAMN05443248_4660</name>
</gene>
<evidence type="ECO:0000259" key="2">
    <source>
        <dbReference type="Pfam" id="PF07987"/>
    </source>
</evidence>
<reference evidence="3 4" key="1">
    <citation type="submission" date="2016-11" db="EMBL/GenBank/DDBJ databases">
        <authorList>
            <person name="Jaros S."/>
            <person name="Januszkiewicz K."/>
            <person name="Wedrychowicz H."/>
        </authorList>
    </citation>
    <scope>NUCLEOTIDE SEQUENCE [LARGE SCALE GENOMIC DNA]</scope>
    <source>
        <strain evidence="3 4">GAS138</strain>
    </source>
</reference>
<dbReference type="Pfam" id="PF07987">
    <property type="entry name" value="DUF1775"/>
    <property type="match status" value="1"/>
</dbReference>
<evidence type="ECO:0000313" key="3">
    <source>
        <dbReference type="EMBL" id="SHH39604.1"/>
    </source>
</evidence>
<dbReference type="AlphaFoldDB" id="A0A1M5SM55"/>
<proteinExistence type="predicted"/>
<organism evidence="3 4">
    <name type="scientific">Bradyrhizobium erythrophlei</name>
    <dbReference type="NCBI Taxonomy" id="1437360"/>
    <lineage>
        <taxon>Bacteria</taxon>
        <taxon>Pseudomonadati</taxon>
        <taxon>Pseudomonadota</taxon>
        <taxon>Alphaproteobacteria</taxon>
        <taxon>Hyphomicrobiales</taxon>
        <taxon>Nitrobacteraceae</taxon>
        <taxon>Bradyrhizobium</taxon>
    </lineage>
</organism>
<evidence type="ECO:0000313" key="4">
    <source>
        <dbReference type="Proteomes" id="UP000189796"/>
    </source>
</evidence>
<evidence type="ECO:0000256" key="1">
    <source>
        <dbReference type="SAM" id="SignalP"/>
    </source>
</evidence>
<sequence>MSKTNYSWFLAAIAAFAASPASAHITLENREATIGSSYKAVFAVPHGCAGSATIKIRVQIPEGVIAVKPMPKPGWNVEAIKGKYAGDYDYHGAKLSDGVREVVWSGGKLSDDNYDEFVISTYLTATLKPNTTLYFPTVQECEQGISRWIDIPAEASAHESKSPAPGVKLMPKP</sequence>
<feature type="domain" description="YncI copper-binding" evidence="2">
    <location>
        <begin position="24"/>
        <end position="169"/>
    </location>
</feature>
<feature type="chain" id="PRO_5012138356" evidence="1">
    <location>
        <begin position="24"/>
        <end position="173"/>
    </location>
</feature>
<protein>
    <submittedName>
        <fullName evidence="3">Uncharacterized protein YcnI</fullName>
    </submittedName>
</protein>
<keyword evidence="1" id="KW-0732">Signal</keyword>
<dbReference type="Gene3D" id="2.60.40.2230">
    <property type="entry name" value="Uncharacterised protein YcnI-like PF07987, DUF1775"/>
    <property type="match status" value="1"/>
</dbReference>
<dbReference type="CDD" id="cd08545">
    <property type="entry name" value="YcnI_like"/>
    <property type="match status" value="1"/>
</dbReference>
<dbReference type="Proteomes" id="UP000189796">
    <property type="component" value="Chromosome I"/>
</dbReference>
<name>A0A1M5SM55_9BRAD</name>